<organism evidence="7 8">
    <name type="scientific">Suillus placidus</name>
    <dbReference type="NCBI Taxonomy" id="48579"/>
    <lineage>
        <taxon>Eukaryota</taxon>
        <taxon>Fungi</taxon>
        <taxon>Dikarya</taxon>
        <taxon>Basidiomycota</taxon>
        <taxon>Agaricomycotina</taxon>
        <taxon>Agaricomycetes</taxon>
        <taxon>Agaricomycetidae</taxon>
        <taxon>Boletales</taxon>
        <taxon>Suillineae</taxon>
        <taxon>Suillaceae</taxon>
        <taxon>Suillus</taxon>
    </lineage>
</organism>
<keyword evidence="1" id="KW-0343">GTPase activation</keyword>
<dbReference type="PANTHER" id="PTHR23176:SF129">
    <property type="entry name" value="RHO GTPASE ACTIVATING PROTEIN AT 16F, ISOFORM E-RELATED"/>
    <property type="match status" value="1"/>
</dbReference>
<dbReference type="SUPFAM" id="SSF48350">
    <property type="entry name" value="GTPase activation domain, GAP"/>
    <property type="match status" value="1"/>
</dbReference>
<feature type="compositionally biased region" description="Basic and acidic residues" evidence="3">
    <location>
        <begin position="453"/>
        <end position="466"/>
    </location>
</feature>
<feature type="compositionally biased region" description="Low complexity" evidence="3">
    <location>
        <begin position="105"/>
        <end position="114"/>
    </location>
</feature>
<feature type="region of interest" description="Disordered" evidence="3">
    <location>
        <begin position="2103"/>
        <end position="2133"/>
    </location>
</feature>
<dbReference type="EMBL" id="JABBWD010000004">
    <property type="protein sequence ID" value="KAG1781824.1"/>
    <property type="molecule type" value="Genomic_DNA"/>
</dbReference>
<feature type="compositionally biased region" description="Polar residues" evidence="3">
    <location>
        <begin position="22"/>
        <end position="43"/>
    </location>
</feature>
<feature type="compositionally biased region" description="Low complexity" evidence="3">
    <location>
        <begin position="1158"/>
        <end position="1169"/>
    </location>
</feature>
<feature type="compositionally biased region" description="Basic and acidic residues" evidence="3">
    <location>
        <begin position="287"/>
        <end position="303"/>
    </location>
</feature>
<dbReference type="InterPro" id="IPR023578">
    <property type="entry name" value="Ras_GEF_dom_sf"/>
</dbReference>
<feature type="domain" description="N-terminal Ras-GEF" evidence="5">
    <location>
        <begin position="1183"/>
        <end position="1337"/>
    </location>
</feature>
<dbReference type="InterPro" id="IPR000651">
    <property type="entry name" value="Ras-like_Gua-exchang_fac_N"/>
</dbReference>
<dbReference type="Pfam" id="PF00620">
    <property type="entry name" value="RhoGAP"/>
    <property type="match status" value="1"/>
</dbReference>
<feature type="region of interest" description="Disordered" evidence="3">
    <location>
        <begin position="448"/>
        <end position="470"/>
    </location>
</feature>
<feature type="domain" description="PH" evidence="4">
    <location>
        <begin position="1827"/>
        <end position="1861"/>
    </location>
</feature>
<evidence type="ECO:0000256" key="1">
    <source>
        <dbReference type="ARBA" id="ARBA00022468"/>
    </source>
</evidence>
<feature type="compositionally biased region" description="Polar residues" evidence="3">
    <location>
        <begin position="183"/>
        <end position="196"/>
    </location>
</feature>
<dbReference type="Gene3D" id="1.20.870.10">
    <property type="entry name" value="Son of sevenless (SoS) protein Chain: S domain 1"/>
    <property type="match status" value="1"/>
</dbReference>
<dbReference type="InterPro" id="IPR008936">
    <property type="entry name" value="Rho_GTPase_activation_prot"/>
</dbReference>
<feature type="region of interest" description="Disordered" evidence="3">
    <location>
        <begin position="750"/>
        <end position="772"/>
    </location>
</feature>
<comment type="caution">
    <text evidence="7">The sequence shown here is derived from an EMBL/GenBank/DDBJ whole genome shotgun (WGS) entry which is preliminary data.</text>
</comment>
<evidence type="ECO:0000259" key="5">
    <source>
        <dbReference type="PROSITE" id="PS50212"/>
    </source>
</evidence>
<feature type="domain" description="Rho-GAP" evidence="6">
    <location>
        <begin position="1902"/>
        <end position="2096"/>
    </location>
</feature>
<dbReference type="InterPro" id="IPR011993">
    <property type="entry name" value="PH-like_dom_sf"/>
</dbReference>
<sequence>MPPRRGAPALNSLSPQDAPVHSPSTPSSPAYLQFPQVRSNSPSGFAHLLSKPSRWFRKPSDPRLTSGASEPRSSTSSVAVRKPKISRPTDPRPIFQGFQPEPRVSDASKSVLDLSSKKSFDLQRPFPSSQPSSPDTNGSLGDLRSISRKTWSKSVDDLGSLSTSSYSSADISFQHRVQEYRNRSNSSATLYPTSAGSGPGSPVKHIFPTIVTNSPLSSSPPEGGLTSPDPGISISISSPTSDAFFSPASEEPPPVHPRNTSFAPRLPSKLSASKLGFTPTSPKRKGSGSERDAESTKDKDNDRSGPSGARGVFPFSLASPSSSKHPLPNPTPLSGQNTTSSSSPLLAPTMLRPDAYDSRDSRRTSQIVYNAGFINRMGDAAPSIYAHYRPYSTATNLALSKGWKAAKAELKGSKLYFYKAPSDRSAAIKELFPTEIVPALEEGEIDGESDALDDLRASRGRDDGAGGRKKRAYWGRRTHPELVRGDGGIEKGSFEALLHEAVFATTFLQPSAEGEEQSASTDKPRRPEWKDLCSAVLLCLPILVGRESFENEFTRLCENLASGADGKTKDFERSCVSWMAGEYLRYHGTPADEPGWDAWRKETIPAFSWNEGSASGMPKSTSTQAVFAPSPNPGIYSPSMTGTTFSPNLGTFSPRPGDDAKMASLMEALGTGLQAPASPVKPLCPRQQRSQHPFADPKQRVWTLLAQDGFTREVLSLLDPTAVAHSLRIFHRRILQQLPDNITADHILKAGSDSSASPDSGAGAPAGSSPSAALFGSDDRPHWLTRLLLMQILGADSSGSSGVERSASSRTHSRSEVISMWARIGELCRVAGDECSWMAISAALCSRPVARLSKAWRRADRQSIMAVESWIYPGGDGQVALINGPVLTPWGGEVRDRAKHFLEQAREEGTDEVWAAKSLLQTRDLFEGFRTKISLCPRNTSTDDLPQDVEKLLSFWQDFVEEKGDPCSILASKFQRVDQFMSLSLAAEPRRKGLFEPFFWSHSMSTPHTLCHPLTPLLFVDPLPTVTLLDRGQIWRGRLESGPTKLSVDELQRLRGLDVALTPASRRADASSSKDKLFNIGDVDIRETAIPVYDGELLLVARSDLDPLSSSRPPSRAPSRPPSSVVEGCNPDKPMTRSPSIRVKPGSSQGLERKSSVARRSSLPSISSRPNAMVTEVSSERPIRVIVQAGTLDRLVNVLVHGLQGVSVAVADDNGETSLRDGKTRDLVVDRTEFARVWWHVFRSFVTPIVFFELLRKRFLGSRPSSQPSANSHLHVIQFRSEVLEAIKDWITSGGGAQDCLDDVRLFEAVRSFLDSPLDRSSFDTLTTAENDVGQAWDALDSARQITHTAFTTQTQRPPSAFLANARPLKSIPRARSFGNQPPDLDAISADELVENLNAMGSAALSNISEEDLFITADLLEVQSADRTGWFSTREVPSTDDIDIQSMYSHMTDVQPSSLISELSQDTIYRLLPPSIRSCIRAFNILRKWAISKLVAPKLGIRLRQARMDLFLRAIEIARLRSTNAGSSSLGCGDRPCVRSFVEAVLISAIVSSESRMHHRPWQNIANIRGVQCDSLVGLLSRPAMPKKSYGDVLAIDVSWILERILELVSIPNVVMTSSENDQCIINLDKRRHLCNLILTTPSLSKRSRPREEVDRKDFERLNNIEREMNLISLDHRSIRDEAQREALQAQGNGSASVKRTVRPFQRLVAVQQEKYKRDKYLHDRLSKDKKQEQLRNERRDDQINKAMRSRKPMTQVQKQHRMKKSYSSAFFQLMRPISSAFTDSMHATALKRSPAELDFSPSGKPSLVLSVVDARVAQFINNERSFTFQLDTEDGGHYLLQAISKQEMVRWIEQINRVAKLAAKRRLTYLGNSPKPQLADHIHDHSSTTTASRDPRAVFGVELEFLLEREANGAQPEIGSIPSVILTCLSEVEFRGLSEVGIYRVAGATSEVNALRDAFNRGELPITPDNDIHAVCDLVKSWFRLLPEPVFPSSSYFNIIEAIKLEDLNSRLACIRSVVHGLPQANFDLLKRTVEHLDRVTDYEEHNQMTAEALAIVFSPNLLRAPQNDFALILSNMGHTHKLVKALITHFHVIFDDELEADHDVEEDEMEEPILEEDEEEEINSSAAGDES</sequence>
<feature type="compositionally biased region" description="Polar residues" evidence="3">
    <location>
        <begin position="66"/>
        <end position="78"/>
    </location>
</feature>
<feature type="compositionally biased region" description="Low complexity" evidence="3">
    <location>
        <begin position="214"/>
        <end position="242"/>
    </location>
</feature>
<dbReference type="Proteomes" id="UP000714275">
    <property type="component" value="Unassembled WGS sequence"/>
</dbReference>
<dbReference type="GO" id="GO:0005085">
    <property type="term" value="F:guanyl-nucleotide exchange factor activity"/>
    <property type="evidence" value="ECO:0007669"/>
    <property type="project" value="UniProtKB-KW"/>
</dbReference>
<feature type="region of interest" description="Disordered" evidence="3">
    <location>
        <begin position="1"/>
        <end position="144"/>
    </location>
</feature>
<dbReference type="CDD" id="cd00159">
    <property type="entry name" value="RhoGAP"/>
    <property type="match status" value="1"/>
</dbReference>
<feature type="compositionally biased region" description="Basic and acidic residues" evidence="3">
    <location>
        <begin position="1720"/>
        <end position="1744"/>
    </location>
</feature>
<evidence type="ECO:0000259" key="6">
    <source>
        <dbReference type="PROSITE" id="PS50238"/>
    </source>
</evidence>
<feature type="region of interest" description="Disordered" evidence="3">
    <location>
        <begin position="1720"/>
        <end position="1762"/>
    </location>
</feature>
<protein>
    <submittedName>
        <fullName evidence="7">Uncharacterized protein</fullName>
    </submittedName>
</protein>
<dbReference type="InterPro" id="IPR036964">
    <property type="entry name" value="RASGEF_cat_dom_sf"/>
</dbReference>
<proteinExistence type="predicted"/>
<feature type="region of interest" description="Disordered" evidence="3">
    <location>
        <begin position="1106"/>
        <end position="1174"/>
    </location>
</feature>
<dbReference type="InterPro" id="IPR000198">
    <property type="entry name" value="RhoGAP_dom"/>
</dbReference>
<evidence type="ECO:0000256" key="3">
    <source>
        <dbReference type="SAM" id="MobiDB-lite"/>
    </source>
</evidence>
<keyword evidence="2" id="KW-0344">Guanine-nucleotide releasing factor</keyword>
<dbReference type="PROSITE" id="PS50212">
    <property type="entry name" value="RASGEF_NTER"/>
    <property type="match status" value="1"/>
</dbReference>
<evidence type="ECO:0000259" key="4">
    <source>
        <dbReference type="PROSITE" id="PS50003"/>
    </source>
</evidence>
<dbReference type="InterPro" id="IPR001849">
    <property type="entry name" value="PH_domain"/>
</dbReference>
<dbReference type="GO" id="GO:0005096">
    <property type="term" value="F:GTPase activator activity"/>
    <property type="evidence" value="ECO:0007669"/>
    <property type="project" value="UniProtKB-KW"/>
</dbReference>
<feature type="region of interest" description="Disordered" evidence="3">
    <location>
        <begin position="177"/>
        <end position="362"/>
    </location>
</feature>
<dbReference type="PANTHER" id="PTHR23176">
    <property type="entry name" value="RHO/RAC/CDC GTPASE-ACTIVATING PROTEIN"/>
    <property type="match status" value="1"/>
</dbReference>
<accession>A0A9P7A3L5</accession>
<evidence type="ECO:0000313" key="7">
    <source>
        <dbReference type="EMBL" id="KAG1781824.1"/>
    </source>
</evidence>
<dbReference type="PROSITE" id="PS50003">
    <property type="entry name" value="PH_DOMAIN"/>
    <property type="match status" value="1"/>
</dbReference>
<evidence type="ECO:0000313" key="8">
    <source>
        <dbReference type="Proteomes" id="UP000714275"/>
    </source>
</evidence>
<evidence type="ECO:0000256" key="2">
    <source>
        <dbReference type="PROSITE-ProRule" id="PRU00135"/>
    </source>
</evidence>
<dbReference type="InterPro" id="IPR050729">
    <property type="entry name" value="Rho-GAP"/>
</dbReference>
<dbReference type="Pfam" id="PF00617">
    <property type="entry name" value="RasGEF"/>
    <property type="match status" value="1"/>
</dbReference>
<dbReference type="GO" id="GO:0007264">
    <property type="term" value="P:small GTPase-mediated signal transduction"/>
    <property type="evidence" value="ECO:0007669"/>
    <property type="project" value="InterPro"/>
</dbReference>
<dbReference type="OrthoDB" id="79452at2759"/>
<reference evidence="7" key="1">
    <citation type="journal article" date="2020" name="New Phytol.">
        <title>Comparative genomics reveals dynamic genome evolution in host specialist ectomycorrhizal fungi.</title>
        <authorList>
            <person name="Lofgren L.A."/>
            <person name="Nguyen N.H."/>
            <person name="Vilgalys R."/>
            <person name="Ruytinx J."/>
            <person name="Liao H.L."/>
            <person name="Branco S."/>
            <person name="Kuo A."/>
            <person name="LaButti K."/>
            <person name="Lipzen A."/>
            <person name="Andreopoulos W."/>
            <person name="Pangilinan J."/>
            <person name="Riley R."/>
            <person name="Hundley H."/>
            <person name="Na H."/>
            <person name="Barry K."/>
            <person name="Grigoriev I.V."/>
            <person name="Stajich J.E."/>
            <person name="Kennedy P.G."/>
        </authorList>
    </citation>
    <scope>NUCLEOTIDE SEQUENCE</scope>
    <source>
        <strain evidence="7">DOB743</strain>
    </source>
</reference>
<dbReference type="InterPro" id="IPR001895">
    <property type="entry name" value="RASGEF_cat_dom"/>
</dbReference>
<dbReference type="PROSITE" id="PS50238">
    <property type="entry name" value="RHOGAP"/>
    <property type="match status" value="1"/>
</dbReference>
<feature type="compositionally biased region" description="Acidic residues" evidence="3">
    <location>
        <begin position="2103"/>
        <end position="2124"/>
    </location>
</feature>
<dbReference type="SUPFAM" id="SSF50729">
    <property type="entry name" value="PH domain-like"/>
    <property type="match status" value="1"/>
</dbReference>
<dbReference type="Gene3D" id="1.10.840.10">
    <property type="entry name" value="Ras guanine-nucleotide exchange factors catalytic domain"/>
    <property type="match status" value="1"/>
</dbReference>
<dbReference type="Gene3D" id="1.10.555.10">
    <property type="entry name" value="Rho GTPase activation protein"/>
    <property type="match status" value="1"/>
</dbReference>
<dbReference type="GO" id="GO:0005737">
    <property type="term" value="C:cytoplasm"/>
    <property type="evidence" value="ECO:0007669"/>
    <property type="project" value="TreeGrafter"/>
</dbReference>
<name>A0A9P7A3L5_9AGAM</name>
<dbReference type="SUPFAM" id="SSF48366">
    <property type="entry name" value="Ras GEF"/>
    <property type="match status" value="2"/>
</dbReference>
<dbReference type="Gene3D" id="2.30.29.30">
    <property type="entry name" value="Pleckstrin-homology domain (PH domain)/Phosphotyrosine-binding domain (PTB)"/>
    <property type="match status" value="1"/>
</dbReference>
<gene>
    <name evidence="7" type="ORF">EV702DRAFT_487939</name>
</gene>
<dbReference type="SMART" id="SM00324">
    <property type="entry name" value="RhoGAP"/>
    <property type="match status" value="1"/>
</dbReference>
<keyword evidence="8" id="KW-1185">Reference proteome</keyword>
<feature type="compositionally biased region" description="Low complexity" evidence="3">
    <location>
        <begin position="125"/>
        <end position="134"/>
    </location>
</feature>